<reference evidence="1 2" key="1">
    <citation type="submission" date="2024-02" db="EMBL/GenBank/DDBJ databases">
        <title>Bacteria isolated from the canopy kelp, Nereocystis luetkeana.</title>
        <authorList>
            <person name="Pfister C.A."/>
            <person name="Younker I.T."/>
            <person name="Light S.H."/>
        </authorList>
    </citation>
    <scope>NUCLEOTIDE SEQUENCE [LARGE SCALE GENOMIC DNA]</scope>
    <source>
        <strain evidence="1 2">TI.4.07</strain>
    </source>
</reference>
<organism evidence="1 2">
    <name type="scientific">Marinomonas arenicola</name>
    <dbReference type="NCBI Taxonomy" id="569601"/>
    <lineage>
        <taxon>Bacteria</taxon>
        <taxon>Pseudomonadati</taxon>
        <taxon>Pseudomonadota</taxon>
        <taxon>Gammaproteobacteria</taxon>
        <taxon>Oceanospirillales</taxon>
        <taxon>Oceanospirillaceae</taxon>
        <taxon>Marinomonas</taxon>
    </lineage>
</organism>
<dbReference type="GO" id="GO:0005524">
    <property type="term" value="F:ATP binding"/>
    <property type="evidence" value="ECO:0007669"/>
    <property type="project" value="UniProtKB-KW"/>
</dbReference>
<accession>A0ABU9GDQ2</accession>
<feature type="non-terminal residue" evidence="1">
    <location>
        <position position="1"/>
    </location>
</feature>
<sequence length="70" mass="7837">EMVAHRETAKTDKEELSELMVGKKVRLKVDKEDATPTDVVLSAKNHSQYDSQGVKRLKDVSLDLRAGEIV</sequence>
<keyword evidence="1" id="KW-0067">ATP-binding</keyword>
<gene>
    <name evidence="1" type="ORF">V6242_18555</name>
</gene>
<keyword evidence="1" id="KW-0547">Nucleotide-binding</keyword>
<protein>
    <submittedName>
        <fullName evidence="1">Heme ABC transporter ATP-binding protein</fullName>
    </submittedName>
</protein>
<dbReference type="Proteomes" id="UP001379949">
    <property type="component" value="Unassembled WGS sequence"/>
</dbReference>
<evidence type="ECO:0000313" key="1">
    <source>
        <dbReference type="EMBL" id="MEL0615132.1"/>
    </source>
</evidence>
<proteinExistence type="predicted"/>
<comment type="caution">
    <text evidence="1">The sequence shown here is derived from an EMBL/GenBank/DDBJ whole genome shotgun (WGS) entry which is preliminary data.</text>
</comment>
<dbReference type="EMBL" id="JBAKAR010000349">
    <property type="protein sequence ID" value="MEL0615132.1"/>
    <property type="molecule type" value="Genomic_DNA"/>
</dbReference>
<evidence type="ECO:0000313" key="2">
    <source>
        <dbReference type="Proteomes" id="UP001379949"/>
    </source>
</evidence>
<keyword evidence="2" id="KW-1185">Reference proteome</keyword>
<name>A0ABU9GDQ2_9GAMM</name>
<feature type="non-terminal residue" evidence="1">
    <location>
        <position position="70"/>
    </location>
</feature>